<accession>A0A9W9MTN6</accession>
<keyword evidence="2" id="KW-1185">Reference proteome</keyword>
<dbReference type="AlphaFoldDB" id="A0A9W9MTN6"/>
<reference evidence="1" key="2">
    <citation type="journal article" date="2023" name="IMA Fungus">
        <title>Comparative genomic study of the Penicillium genus elucidates a diverse pangenome and 15 lateral gene transfer events.</title>
        <authorList>
            <person name="Petersen C."/>
            <person name="Sorensen T."/>
            <person name="Nielsen M.R."/>
            <person name="Sondergaard T.E."/>
            <person name="Sorensen J.L."/>
            <person name="Fitzpatrick D.A."/>
            <person name="Frisvad J.C."/>
            <person name="Nielsen K.L."/>
        </authorList>
    </citation>
    <scope>NUCLEOTIDE SEQUENCE</scope>
    <source>
        <strain evidence="1">IBT 16849</strain>
    </source>
</reference>
<organism evidence="1 2">
    <name type="scientific">Penicillium cf. griseofulvum</name>
    <dbReference type="NCBI Taxonomy" id="2972120"/>
    <lineage>
        <taxon>Eukaryota</taxon>
        <taxon>Fungi</taxon>
        <taxon>Dikarya</taxon>
        <taxon>Ascomycota</taxon>
        <taxon>Pezizomycotina</taxon>
        <taxon>Eurotiomycetes</taxon>
        <taxon>Eurotiomycetidae</taxon>
        <taxon>Eurotiales</taxon>
        <taxon>Aspergillaceae</taxon>
        <taxon>Penicillium</taxon>
    </lineage>
</organism>
<dbReference type="OrthoDB" id="4296871at2759"/>
<dbReference type="Proteomes" id="UP001150879">
    <property type="component" value="Unassembled WGS sequence"/>
</dbReference>
<reference evidence="1" key="1">
    <citation type="submission" date="2022-11" db="EMBL/GenBank/DDBJ databases">
        <authorList>
            <person name="Petersen C."/>
        </authorList>
    </citation>
    <scope>NUCLEOTIDE SEQUENCE</scope>
    <source>
        <strain evidence="1">IBT 16849</strain>
    </source>
</reference>
<proteinExistence type="predicted"/>
<evidence type="ECO:0000313" key="2">
    <source>
        <dbReference type="Proteomes" id="UP001150879"/>
    </source>
</evidence>
<evidence type="ECO:0000313" key="1">
    <source>
        <dbReference type="EMBL" id="KAJ5207296.1"/>
    </source>
</evidence>
<comment type="caution">
    <text evidence="1">The sequence shown here is derived from an EMBL/GenBank/DDBJ whole genome shotgun (WGS) entry which is preliminary data.</text>
</comment>
<sequence>MAQPIPVYVWCKNCEVYGHSVVDCHFLHEDLTNFGAAFQAAQGPALDPKNPYPVAHWGKGKKKLFVTLIPRRHLNLSSTKPIGYGAVPTGRALWKRKCAASIQPVSNSSRVLPQVTLIDTPVQCEERVTIG</sequence>
<gene>
    <name evidence="1" type="ORF">N7472_003744</name>
</gene>
<dbReference type="EMBL" id="JAPQKP010000002">
    <property type="protein sequence ID" value="KAJ5207296.1"/>
    <property type="molecule type" value="Genomic_DNA"/>
</dbReference>
<name>A0A9W9MTN6_9EURO</name>
<protein>
    <submittedName>
        <fullName evidence="1">Uncharacterized protein</fullName>
    </submittedName>
</protein>